<dbReference type="InterPro" id="IPR010730">
    <property type="entry name" value="HET"/>
</dbReference>
<dbReference type="STRING" id="1214573.A0A0G2G0J7"/>
<comment type="caution">
    <text evidence="3">The sequence shown here is derived from an EMBL/GenBank/DDBJ whole genome shotgun (WGS) entry which is preliminary data.</text>
</comment>
<feature type="compositionally biased region" description="Low complexity" evidence="1">
    <location>
        <begin position="507"/>
        <end position="520"/>
    </location>
</feature>
<accession>A0A0G2G0J7</accession>
<sequence>MREGRDGRNLNRYGISVFTIDEASNSRWTDHKVPLGKIPSGNTQSKEAMATAKLWLKDCQDNHTTCGPGILVPPPTRLLEITTQAEPEASFKVRLVELGDTRCRIKTTLETLEARKTDIPWADLCRTFKDAITTAHELDLSYIWIDSLCIIQNSKEDWQNEAANMAAIYEGALITIAATRSSNHDGGCFSEMSQAFRTHKVSLSSSSGEQDAADEKPPLYFRQMIPHCLTTIHSTEQAEEFPLLTRGWVYQERLLSPRMLHFNNHELSWECNTLTTCECANPDGHTSSGLRPPYLNEPALPKLEHTDAIFGRGLSGHSLALTSRWHNIVTEFTGLGLTVEGDALPALAGVASQISRLRRDAAARSRDGAGAAEEQQNLEAWEERQQDNTYFAGLWTGSLFYDLLWTAESDAAPRPSAYRGPSWSWMATRSPVNYDTADVPAMVEFYPRFWGMGGVATIAGTDPFGAVEPPTSLLLEGRMLDAKVRYKEDQQKQQQQQQQLPQGETGGVAAKATTGPAAGTRPQMVQRWAAAQKASDYDIELADGSGLGTHASFHADYGLRWDEGYDYVPDGFPVQLMLVAKSDNYFFYLVLVRVRLFVPDPQQDVQDTMDGSDASGAGEGRQNTGFTGMHDNALATRLKKLPQESQRFGRG</sequence>
<evidence type="ECO:0000256" key="1">
    <source>
        <dbReference type="SAM" id="MobiDB-lite"/>
    </source>
</evidence>
<feature type="region of interest" description="Disordered" evidence="1">
    <location>
        <begin position="606"/>
        <end position="628"/>
    </location>
</feature>
<dbReference type="AlphaFoldDB" id="A0A0G2G0J7"/>
<feature type="domain" description="Heterokaryon incompatibility" evidence="2">
    <location>
        <begin position="111"/>
        <end position="252"/>
    </location>
</feature>
<dbReference type="PANTHER" id="PTHR33112:SF13">
    <property type="entry name" value="HETEROKARYON INCOMPATIBILITY DOMAIN-CONTAINING PROTEIN"/>
    <property type="match status" value="1"/>
</dbReference>
<evidence type="ECO:0000313" key="4">
    <source>
        <dbReference type="Proteomes" id="UP000034680"/>
    </source>
</evidence>
<reference evidence="3 4" key="2">
    <citation type="submission" date="2015-05" db="EMBL/GenBank/DDBJ databases">
        <authorList>
            <person name="Morales-Cruz A."/>
            <person name="Amrine K.C."/>
            <person name="Cantu D."/>
        </authorList>
    </citation>
    <scope>NUCLEOTIDE SEQUENCE [LARGE SCALE GENOMIC DNA]</scope>
    <source>
        <strain evidence="3">DA912</strain>
    </source>
</reference>
<dbReference type="PANTHER" id="PTHR33112">
    <property type="entry name" value="DOMAIN PROTEIN, PUTATIVE-RELATED"/>
    <property type="match status" value="1"/>
</dbReference>
<proteinExistence type="predicted"/>
<feature type="region of interest" description="Disordered" evidence="1">
    <location>
        <begin position="486"/>
        <end position="522"/>
    </location>
</feature>
<protein>
    <submittedName>
        <fullName evidence="3">Putative het domain-containing protein</fullName>
    </submittedName>
</protein>
<organism evidence="3 4">
    <name type="scientific">Diaporthe ampelina</name>
    <dbReference type="NCBI Taxonomy" id="1214573"/>
    <lineage>
        <taxon>Eukaryota</taxon>
        <taxon>Fungi</taxon>
        <taxon>Dikarya</taxon>
        <taxon>Ascomycota</taxon>
        <taxon>Pezizomycotina</taxon>
        <taxon>Sordariomycetes</taxon>
        <taxon>Sordariomycetidae</taxon>
        <taxon>Diaporthales</taxon>
        <taxon>Diaporthaceae</taxon>
        <taxon>Diaporthe</taxon>
    </lineage>
</organism>
<dbReference type="Pfam" id="PF06985">
    <property type="entry name" value="HET"/>
    <property type="match status" value="1"/>
</dbReference>
<dbReference type="Proteomes" id="UP000034680">
    <property type="component" value="Unassembled WGS sequence"/>
</dbReference>
<evidence type="ECO:0000313" key="3">
    <source>
        <dbReference type="EMBL" id="KKY39862.1"/>
    </source>
</evidence>
<dbReference type="EMBL" id="LCUC01000007">
    <property type="protein sequence ID" value="KKY39862.1"/>
    <property type="molecule type" value="Genomic_DNA"/>
</dbReference>
<gene>
    <name evidence="3" type="ORF">UCDDA912_g00178</name>
</gene>
<keyword evidence="4" id="KW-1185">Reference proteome</keyword>
<name>A0A0G2G0J7_9PEZI</name>
<evidence type="ECO:0000259" key="2">
    <source>
        <dbReference type="Pfam" id="PF06985"/>
    </source>
</evidence>
<reference evidence="3 4" key="1">
    <citation type="submission" date="2015-05" db="EMBL/GenBank/DDBJ databases">
        <title>Distinctive expansion of gene families associated with plant cell wall degradation and secondary metabolism in the genomes of grapevine trunk pathogens.</title>
        <authorList>
            <person name="Lawrence D.P."/>
            <person name="Travadon R."/>
            <person name="Rolshausen P.E."/>
            <person name="Baumgartner K."/>
        </authorList>
    </citation>
    <scope>NUCLEOTIDE SEQUENCE [LARGE SCALE GENOMIC DNA]</scope>
    <source>
        <strain evidence="3">DA912</strain>
    </source>
</reference>
<dbReference type="OrthoDB" id="5347061at2759"/>